<reference evidence="1" key="1">
    <citation type="journal article" date="2022" name="Int. J. Mol. Sci.">
        <title>Draft Genome of Tanacetum Coccineum: Genomic Comparison of Closely Related Tanacetum-Family Plants.</title>
        <authorList>
            <person name="Yamashiro T."/>
            <person name="Shiraishi A."/>
            <person name="Nakayama K."/>
            <person name="Satake H."/>
        </authorList>
    </citation>
    <scope>NUCLEOTIDE SEQUENCE</scope>
</reference>
<name>A0ABQ5J2V6_9ASTR</name>
<protein>
    <submittedName>
        <fullName evidence="1">Uncharacterized protein</fullName>
    </submittedName>
</protein>
<proteinExistence type="predicted"/>
<gene>
    <name evidence="1" type="ORF">Tco_1122675</name>
</gene>
<reference evidence="1" key="2">
    <citation type="submission" date="2022-01" db="EMBL/GenBank/DDBJ databases">
        <authorList>
            <person name="Yamashiro T."/>
            <person name="Shiraishi A."/>
            <person name="Satake H."/>
            <person name="Nakayama K."/>
        </authorList>
    </citation>
    <scope>NUCLEOTIDE SEQUENCE</scope>
</reference>
<accession>A0ABQ5J2V6</accession>
<organism evidence="1 2">
    <name type="scientific">Tanacetum coccineum</name>
    <dbReference type="NCBI Taxonomy" id="301880"/>
    <lineage>
        <taxon>Eukaryota</taxon>
        <taxon>Viridiplantae</taxon>
        <taxon>Streptophyta</taxon>
        <taxon>Embryophyta</taxon>
        <taxon>Tracheophyta</taxon>
        <taxon>Spermatophyta</taxon>
        <taxon>Magnoliopsida</taxon>
        <taxon>eudicotyledons</taxon>
        <taxon>Gunneridae</taxon>
        <taxon>Pentapetalae</taxon>
        <taxon>asterids</taxon>
        <taxon>campanulids</taxon>
        <taxon>Asterales</taxon>
        <taxon>Asteraceae</taxon>
        <taxon>Asteroideae</taxon>
        <taxon>Anthemideae</taxon>
        <taxon>Anthemidinae</taxon>
        <taxon>Tanacetum</taxon>
    </lineage>
</organism>
<dbReference type="Proteomes" id="UP001151760">
    <property type="component" value="Unassembled WGS sequence"/>
</dbReference>
<keyword evidence="2" id="KW-1185">Reference proteome</keyword>
<dbReference type="EMBL" id="BQNB010021424">
    <property type="protein sequence ID" value="GJU06245.1"/>
    <property type="molecule type" value="Genomic_DNA"/>
</dbReference>
<evidence type="ECO:0000313" key="2">
    <source>
        <dbReference type="Proteomes" id="UP001151760"/>
    </source>
</evidence>
<sequence length="190" mass="21257">MSIRDEPPTPFWSEEEISRLLAIPSPPPSPLSPWSSPLPQIPSPPLLVSSPVLAYVAMLRAAAPSTYILVPRSKAPPSGTPPLLPIPLPTPSPPFLLPSTDSRVDVRKACLPPRKRLCFAFGLRYEVDGLKDLVSRDVRQDTDEIYRRLDDAHTELQMVTSRLNMLFRDRRAHACTARLMEIEARMSREA</sequence>
<comment type="caution">
    <text evidence="1">The sequence shown here is derived from an EMBL/GenBank/DDBJ whole genome shotgun (WGS) entry which is preliminary data.</text>
</comment>
<evidence type="ECO:0000313" key="1">
    <source>
        <dbReference type="EMBL" id="GJU06245.1"/>
    </source>
</evidence>